<keyword evidence="4" id="KW-1185">Reference proteome</keyword>
<sequence>MSELAGLFDTCAGAATGPLSTTLPRLLALGAAPEPAQRTALLERLHAHWSEHGAHLSLADLRALLGLAADWRDWPQAEAAAVRLQGMDRLDTGATLHLIDACRALGKAERALDLARGLQSREPAEARHARLVEELRSWRDWRARFPSAGRFQSGRDDLALEPLAHHHARDFAWQYDPAIAALCCLPAFVDELDWHYWLADVWRAGDRLPHAVLHREWGFIGCVSLAVYRDVGFFYYWLGRDFQGRGFGPRAGALLLSLARRAYGLRCCYAKSFDYNARSRRGLEKMGFADLDIRGAGEDCNQLFYRRGPAQARRRVVSELHWLLERMDAQVRAAAPVPSRPTGTPLPGATLHAPW</sequence>
<feature type="domain" description="N-acetyltransferase" evidence="2">
    <location>
        <begin position="158"/>
        <end position="309"/>
    </location>
</feature>
<reference evidence="4" key="1">
    <citation type="journal article" date="2019" name="Int. J. Syst. Evol. Microbiol.">
        <title>The Global Catalogue of Microorganisms (GCM) 10K type strain sequencing project: providing services to taxonomists for standard genome sequencing and annotation.</title>
        <authorList>
            <consortium name="The Broad Institute Genomics Platform"/>
            <consortium name="The Broad Institute Genome Sequencing Center for Infectious Disease"/>
            <person name="Wu L."/>
            <person name="Ma J."/>
        </authorList>
    </citation>
    <scope>NUCLEOTIDE SEQUENCE [LARGE SCALE GENOMIC DNA]</scope>
    <source>
        <strain evidence="4">CCM 7480</strain>
    </source>
</reference>
<proteinExistence type="predicted"/>
<name>A0ABV7PG20_9BURK</name>
<organism evidence="3 4">
    <name type="scientific">Massilia haematophila</name>
    <dbReference type="NCBI Taxonomy" id="457923"/>
    <lineage>
        <taxon>Bacteria</taxon>
        <taxon>Pseudomonadati</taxon>
        <taxon>Pseudomonadota</taxon>
        <taxon>Betaproteobacteria</taxon>
        <taxon>Burkholderiales</taxon>
        <taxon>Oxalobacteraceae</taxon>
        <taxon>Telluria group</taxon>
        <taxon>Massilia</taxon>
    </lineage>
</organism>
<dbReference type="InterPro" id="IPR016181">
    <property type="entry name" value="Acyl_CoA_acyltransferase"/>
</dbReference>
<evidence type="ECO:0000256" key="1">
    <source>
        <dbReference type="SAM" id="MobiDB-lite"/>
    </source>
</evidence>
<dbReference type="InterPro" id="IPR000182">
    <property type="entry name" value="GNAT_dom"/>
</dbReference>
<dbReference type="Proteomes" id="UP001595665">
    <property type="component" value="Unassembled WGS sequence"/>
</dbReference>
<dbReference type="Pfam" id="PF13302">
    <property type="entry name" value="Acetyltransf_3"/>
    <property type="match status" value="1"/>
</dbReference>
<gene>
    <name evidence="3" type="ORF">ACFOPH_04310</name>
</gene>
<dbReference type="EMBL" id="JBHRVV010000001">
    <property type="protein sequence ID" value="MFC3457467.1"/>
    <property type="molecule type" value="Genomic_DNA"/>
</dbReference>
<protein>
    <submittedName>
        <fullName evidence="3">GNAT family protein</fullName>
    </submittedName>
</protein>
<dbReference type="SUPFAM" id="SSF55729">
    <property type="entry name" value="Acyl-CoA N-acyltransferases (Nat)"/>
    <property type="match status" value="1"/>
</dbReference>
<dbReference type="Gene3D" id="3.40.630.30">
    <property type="match status" value="1"/>
</dbReference>
<dbReference type="RefSeq" id="WP_312550581.1">
    <property type="nucleotide sequence ID" value="NZ_JBHRVV010000001.1"/>
</dbReference>
<feature type="region of interest" description="Disordered" evidence="1">
    <location>
        <begin position="334"/>
        <end position="355"/>
    </location>
</feature>
<evidence type="ECO:0000313" key="3">
    <source>
        <dbReference type="EMBL" id="MFC3457467.1"/>
    </source>
</evidence>
<comment type="caution">
    <text evidence="3">The sequence shown here is derived from an EMBL/GenBank/DDBJ whole genome shotgun (WGS) entry which is preliminary data.</text>
</comment>
<evidence type="ECO:0000313" key="4">
    <source>
        <dbReference type="Proteomes" id="UP001595665"/>
    </source>
</evidence>
<accession>A0ABV7PG20</accession>
<evidence type="ECO:0000259" key="2">
    <source>
        <dbReference type="PROSITE" id="PS51186"/>
    </source>
</evidence>
<dbReference type="PROSITE" id="PS51186">
    <property type="entry name" value="GNAT"/>
    <property type="match status" value="1"/>
</dbReference>